<dbReference type="InterPro" id="IPR002130">
    <property type="entry name" value="Cyclophilin-type_PPIase_dom"/>
</dbReference>
<keyword evidence="4 5" id="KW-0413">Isomerase</keyword>
<evidence type="ECO:0000256" key="2">
    <source>
        <dbReference type="ARBA" id="ARBA00007365"/>
    </source>
</evidence>
<dbReference type="GO" id="GO:0006457">
    <property type="term" value="P:protein folding"/>
    <property type="evidence" value="ECO:0007669"/>
    <property type="project" value="InterPro"/>
</dbReference>
<dbReference type="PIRSF" id="PIRSF001467">
    <property type="entry name" value="Peptidylpro_ismrse"/>
    <property type="match status" value="1"/>
</dbReference>
<feature type="domain" description="PPIase cyclophilin-type" evidence="6">
    <location>
        <begin position="18"/>
        <end position="150"/>
    </location>
</feature>
<organism evidence="7 8">
    <name type="scientific">Pseudorhizobium pelagicum</name>
    <dbReference type="NCBI Taxonomy" id="1509405"/>
    <lineage>
        <taxon>Bacteria</taxon>
        <taxon>Pseudomonadati</taxon>
        <taxon>Pseudomonadota</taxon>
        <taxon>Alphaproteobacteria</taxon>
        <taxon>Hyphomicrobiales</taxon>
        <taxon>Rhizobiaceae</taxon>
        <taxon>Rhizobium/Agrobacterium group</taxon>
        <taxon>Pseudorhizobium</taxon>
    </lineage>
</organism>
<dbReference type="AlphaFoldDB" id="A0A922TCT6"/>
<dbReference type="Proteomes" id="UP000052167">
    <property type="component" value="Unassembled WGS sequence"/>
</dbReference>
<name>A0A922TCT6_9HYPH</name>
<proteinExistence type="inferred from homology"/>
<dbReference type="OrthoDB" id="9807797at2"/>
<evidence type="ECO:0000313" key="8">
    <source>
        <dbReference type="Proteomes" id="UP000052167"/>
    </source>
</evidence>
<dbReference type="Gene3D" id="2.40.100.10">
    <property type="entry name" value="Cyclophilin-like"/>
    <property type="match status" value="1"/>
</dbReference>
<dbReference type="InterPro" id="IPR020892">
    <property type="entry name" value="Cyclophilin-type_PPIase_CS"/>
</dbReference>
<comment type="function">
    <text evidence="1 5">PPIases accelerate the folding of proteins. It catalyzes the cis-trans isomerization of proline imidic peptide bonds in oligopeptides.</text>
</comment>
<dbReference type="InterPro" id="IPR029000">
    <property type="entry name" value="Cyclophilin-like_dom_sf"/>
</dbReference>
<reference evidence="7 8" key="1">
    <citation type="submission" date="2014-06" db="EMBL/GenBank/DDBJ databases">
        <title>Rhizobium pelagicum/R2-400B4.</title>
        <authorList>
            <person name="Kimes N.E."/>
            <person name="Lopez-Perez M."/>
        </authorList>
    </citation>
    <scope>NUCLEOTIDE SEQUENCE [LARGE SCALE GENOMIC DNA]</scope>
    <source>
        <strain evidence="7 8">R2-400B4</strain>
    </source>
</reference>
<dbReference type="RefSeq" id="WP_029618192.1">
    <property type="nucleotide sequence ID" value="NZ_CAJXID010000003.1"/>
</dbReference>
<evidence type="ECO:0000313" key="7">
    <source>
        <dbReference type="EMBL" id="KEQ11026.1"/>
    </source>
</evidence>
<dbReference type="PROSITE" id="PS00170">
    <property type="entry name" value="CSA_PPIASE_1"/>
    <property type="match status" value="1"/>
</dbReference>
<dbReference type="InterPro" id="IPR024936">
    <property type="entry name" value="Cyclophilin-type_PPIase"/>
</dbReference>
<dbReference type="Pfam" id="PF00160">
    <property type="entry name" value="Pro_isomerase"/>
    <property type="match status" value="1"/>
</dbReference>
<dbReference type="PANTHER" id="PTHR45625">
    <property type="entry name" value="PEPTIDYL-PROLYL CIS-TRANS ISOMERASE-RELATED"/>
    <property type="match status" value="1"/>
</dbReference>
<dbReference type="GO" id="GO:0003755">
    <property type="term" value="F:peptidyl-prolyl cis-trans isomerase activity"/>
    <property type="evidence" value="ECO:0007669"/>
    <property type="project" value="UniProtKB-UniRule"/>
</dbReference>
<protein>
    <recommendedName>
        <fullName evidence="5">Peptidyl-prolyl cis-trans isomerase</fullName>
        <shortName evidence="5">PPIase</shortName>
        <ecNumber evidence="5">5.2.1.8</ecNumber>
    </recommendedName>
</protein>
<dbReference type="InterPro" id="IPR044666">
    <property type="entry name" value="Cyclophilin_A-like"/>
</dbReference>
<comment type="caution">
    <text evidence="7">The sequence shown here is derived from an EMBL/GenBank/DDBJ whole genome shotgun (WGS) entry which is preliminary data.</text>
</comment>
<gene>
    <name evidence="7" type="ORF">GV68_01735</name>
</gene>
<evidence type="ECO:0000256" key="4">
    <source>
        <dbReference type="ARBA" id="ARBA00023235"/>
    </source>
</evidence>
<dbReference type="PRINTS" id="PR00153">
    <property type="entry name" value="CSAPPISMRASE"/>
</dbReference>
<evidence type="ECO:0000256" key="1">
    <source>
        <dbReference type="ARBA" id="ARBA00002388"/>
    </source>
</evidence>
<dbReference type="PANTHER" id="PTHR45625:SF4">
    <property type="entry name" value="PEPTIDYLPROLYL ISOMERASE DOMAIN AND WD REPEAT-CONTAINING PROTEIN 1"/>
    <property type="match status" value="1"/>
</dbReference>
<evidence type="ECO:0000259" key="6">
    <source>
        <dbReference type="PROSITE" id="PS50072"/>
    </source>
</evidence>
<accession>A0A922TCT6</accession>
<comment type="catalytic activity">
    <reaction evidence="5">
        <text>[protein]-peptidylproline (omega=180) = [protein]-peptidylproline (omega=0)</text>
        <dbReference type="Rhea" id="RHEA:16237"/>
        <dbReference type="Rhea" id="RHEA-COMP:10747"/>
        <dbReference type="Rhea" id="RHEA-COMP:10748"/>
        <dbReference type="ChEBI" id="CHEBI:83833"/>
        <dbReference type="ChEBI" id="CHEBI:83834"/>
        <dbReference type="EC" id="5.2.1.8"/>
    </reaction>
</comment>
<sequence length="171" mass="18624">MAEIKDPENTLIMETTKGRVVIALMPDLAPGHVARIKELAREQAYDGVVFHRVIPDFMAQTGDVQFGKKGGENFNPSRAGMGGSDKPDLQAEFSAVPHVRGTCSMARSQSPNSANSQFFICFTDSPWLNKQYTVWGQVIEGMDNIDQIKKGEPVQDPDSIVSVKVAADIAA</sequence>
<dbReference type="PROSITE" id="PS50072">
    <property type="entry name" value="CSA_PPIASE_2"/>
    <property type="match status" value="1"/>
</dbReference>
<comment type="similarity">
    <text evidence="2 5">Belongs to the cyclophilin-type PPIase family.</text>
</comment>
<evidence type="ECO:0000256" key="3">
    <source>
        <dbReference type="ARBA" id="ARBA00023110"/>
    </source>
</evidence>
<dbReference type="SUPFAM" id="SSF50891">
    <property type="entry name" value="Cyclophilin-like"/>
    <property type="match status" value="1"/>
</dbReference>
<keyword evidence="8" id="KW-1185">Reference proteome</keyword>
<dbReference type="EC" id="5.2.1.8" evidence="5"/>
<dbReference type="CDD" id="cd00317">
    <property type="entry name" value="cyclophilin"/>
    <property type="match status" value="1"/>
</dbReference>
<evidence type="ECO:0000256" key="5">
    <source>
        <dbReference type="RuleBase" id="RU363019"/>
    </source>
</evidence>
<dbReference type="EMBL" id="JOKJ01000001">
    <property type="protein sequence ID" value="KEQ11026.1"/>
    <property type="molecule type" value="Genomic_DNA"/>
</dbReference>
<keyword evidence="3 5" id="KW-0697">Rotamase</keyword>